<dbReference type="SUPFAM" id="SSF52540">
    <property type="entry name" value="P-loop containing nucleoside triphosphate hydrolases"/>
    <property type="match status" value="1"/>
</dbReference>
<protein>
    <recommendedName>
        <fullName evidence="1">Novel STAND NTPase 1 domain-containing protein</fullName>
    </recommendedName>
</protein>
<name>A0ABP6XWT6_9ACTN</name>
<gene>
    <name evidence="2" type="ORF">GCM10022419_062480</name>
</gene>
<organism evidence="2 3">
    <name type="scientific">Nonomuraea rosea</name>
    <dbReference type="NCBI Taxonomy" id="638574"/>
    <lineage>
        <taxon>Bacteria</taxon>
        <taxon>Bacillati</taxon>
        <taxon>Actinomycetota</taxon>
        <taxon>Actinomycetes</taxon>
        <taxon>Streptosporangiales</taxon>
        <taxon>Streptosporangiaceae</taxon>
        <taxon>Nonomuraea</taxon>
    </lineage>
</organism>
<dbReference type="EMBL" id="BAABDQ010000015">
    <property type="protein sequence ID" value="GAA3573053.1"/>
    <property type="molecule type" value="Genomic_DNA"/>
</dbReference>
<dbReference type="Gene3D" id="1.25.40.10">
    <property type="entry name" value="Tetratricopeptide repeat domain"/>
    <property type="match status" value="1"/>
</dbReference>
<dbReference type="InterPro" id="IPR049052">
    <property type="entry name" value="nSTAND1"/>
</dbReference>
<dbReference type="InterPro" id="IPR011990">
    <property type="entry name" value="TPR-like_helical_dom_sf"/>
</dbReference>
<dbReference type="InterPro" id="IPR027417">
    <property type="entry name" value="P-loop_NTPase"/>
</dbReference>
<accession>A0ABP6XWT6</accession>
<dbReference type="Proteomes" id="UP001500630">
    <property type="component" value="Unassembled WGS sequence"/>
</dbReference>
<comment type="caution">
    <text evidence="2">The sequence shown here is derived from an EMBL/GenBank/DDBJ whole genome shotgun (WGS) entry which is preliminary data.</text>
</comment>
<dbReference type="Gene3D" id="3.40.50.300">
    <property type="entry name" value="P-loop containing nucleotide triphosphate hydrolases"/>
    <property type="match status" value="1"/>
</dbReference>
<evidence type="ECO:0000313" key="3">
    <source>
        <dbReference type="Proteomes" id="UP001500630"/>
    </source>
</evidence>
<dbReference type="InterPro" id="IPR019734">
    <property type="entry name" value="TPR_rpt"/>
</dbReference>
<proteinExistence type="predicted"/>
<keyword evidence="3" id="KW-1185">Reference proteome</keyword>
<evidence type="ECO:0000313" key="2">
    <source>
        <dbReference type="EMBL" id="GAA3573053.1"/>
    </source>
</evidence>
<dbReference type="SUPFAM" id="SSF48452">
    <property type="entry name" value="TPR-like"/>
    <property type="match status" value="1"/>
</dbReference>
<dbReference type="RefSeq" id="WP_345567290.1">
    <property type="nucleotide sequence ID" value="NZ_BAABDQ010000015.1"/>
</dbReference>
<dbReference type="Pfam" id="PF20703">
    <property type="entry name" value="nSTAND1"/>
    <property type="match status" value="1"/>
</dbReference>
<feature type="domain" description="Novel STAND NTPase 1" evidence="1">
    <location>
        <begin position="14"/>
        <end position="363"/>
    </location>
</feature>
<reference evidence="3" key="1">
    <citation type="journal article" date="2019" name="Int. J. Syst. Evol. Microbiol.">
        <title>The Global Catalogue of Microorganisms (GCM) 10K type strain sequencing project: providing services to taxonomists for standard genome sequencing and annotation.</title>
        <authorList>
            <consortium name="The Broad Institute Genomics Platform"/>
            <consortium name="The Broad Institute Genome Sequencing Center for Infectious Disease"/>
            <person name="Wu L."/>
            <person name="Ma J."/>
        </authorList>
    </citation>
    <scope>NUCLEOTIDE SEQUENCE [LARGE SCALE GENOMIC DNA]</scope>
    <source>
        <strain evidence="3">JCM 17326</strain>
    </source>
</reference>
<evidence type="ECO:0000259" key="1">
    <source>
        <dbReference type="Pfam" id="PF20703"/>
    </source>
</evidence>
<sequence>MTVSVMAHYVDRQPYVGARPFLAEEAGQFFGRSEAVSALAERWQRHRVSVLTGPPGSGKTSLLHAKLLDAAHDADVLPVGRPFGPPPPALAALPGHNPYTLALLSSWSPSTPPNRLAGLTLYEFLRSDGWTNRRRGRPGPLLVAIDQVERVFERHPRLDPHRVGFLAQLREVVTELPDVHLLLSVREEGLAGLEAALGRLESPYRLGPLTMDEAVQAVERPVEGSGRWYAEGVAEQLVTTLAARRQSVDPVLLQAVCSRLWAALPAEATVITAQDVHAHPGIDRSLREFCGQVIADVAIDHHVSTLRLASWLQRAAATGTDIAAGDDDAAREGFPRSVLQSLQDRYLLAAGHGSYRLHHELLAGPLTRLDVTELRAGDTTPARLLSAAESALFRGDLDAADQNAGTALATAGEDDLPLLAQAESRLGDVAHLRGDYGQAVAHYRAVASLFEALQVNTAVANSLAAIGHALLAQGLDVEAVETMRSAVDRLPTDLALQTEFGRTLWQAGQGRAGVTVLTDVLNSDSRTPEALRTRGEMLADLGQSEKALLDLNQVRRHLRPEGRAARALALVGTGNSRDAEEDMEAALQAGAQNGPALLYAARVRALGSNRSGAADLARMSLAATAPALAPHQRAEALQLSEIGPTSSSP</sequence>
<dbReference type="SMART" id="SM00028">
    <property type="entry name" value="TPR"/>
    <property type="match status" value="3"/>
</dbReference>